<evidence type="ECO:0000313" key="3">
    <source>
        <dbReference type="Proteomes" id="UP000886523"/>
    </source>
</evidence>
<accession>A0A9P6B720</accession>
<evidence type="ECO:0000313" key="2">
    <source>
        <dbReference type="EMBL" id="KAF9518831.1"/>
    </source>
</evidence>
<feature type="compositionally biased region" description="Gly residues" evidence="1">
    <location>
        <begin position="356"/>
        <end position="375"/>
    </location>
</feature>
<dbReference type="EMBL" id="MU128922">
    <property type="protein sequence ID" value="KAF9518831.1"/>
    <property type="molecule type" value="Genomic_DNA"/>
</dbReference>
<name>A0A9P6B720_9AGAM</name>
<sequence length="607" mass="67589">MSKRIEELRIANKLLKLRVELTFVRLYKLRKLHQGETLSTPMASEDSLPPTPELRDRLHKAWHNPCLPMKKVARRALTTGWEAIQVSKFAEYDMNLEEVLNVQPLPRVETDPHSLGLFIPGSEFKEPSIGTSLGPDQGPRVGPGSIINLPAWPTPPSNQTRLGNSLALRASSIDLDASPSNWQDIPLYDSTPRESATPMQHPQNKLVAISQRVSTLGEGLHNALWTPSRSQVTNREPTGSWEMSPIGERTMGRHPSGDPLMLQPAGPSYTPTLPALGATRAHDYYTNIVKMEPFSLSCTLFPRNPMSMPLLKPGSQHTAPTPSQGSSQKESPGPPMEDSKDKGPLPPPPSRPQGLNEGGGRPPSDGGKPGRGGGVTWDNQLKWAAVPEWDGDQDTAINWLYECNDLVGLGPAIENQLAQIAAFRFKGAVAMAWWAHSVPIKHSIVQSWDTLQEWVLHQDLGEAWYTAQRIKYNEETFHSVDHLEESPAEYTQRRILLSRIFLCFTPNSPEETALVMNNAPTEWDVVLRWSDRPPIESVLMRAKQFRGNEMKNSKRVNFMAQEDEEERSERDSLHSKYSNNPDGAFYYSSEEAEGGKATSNTGCKISP</sequence>
<comment type="caution">
    <text evidence="2">The sequence shown here is derived from an EMBL/GenBank/DDBJ whole genome shotgun (WGS) entry which is preliminary data.</text>
</comment>
<feature type="region of interest" description="Disordered" evidence="1">
    <location>
        <begin position="307"/>
        <end position="377"/>
    </location>
</feature>
<reference evidence="2" key="1">
    <citation type="journal article" date="2020" name="Nat. Commun.">
        <title>Large-scale genome sequencing of mycorrhizal fungi provides insights into the early evolution of symbiotic traits.</title>
        <authorList>
            <person name="Miyauchi S."/>
            <person name="Kiss E."/>
            <person name="Kuo A."/>
            <person name="Drula E."/>
            <person name="Kohler A."/>
            <person name="Sanchez-Garcia M."/>
            <person name="Morin E."/>
            <person name="Andreopoulos B."/>
            <person name="Barry K.W."/>
            <person name="Bonito G."/>
            <person name="Buee M."/>
            <person name="Carver A."/>
            <person name="Chen C."/>
            <person name="Cichocki N."/>
            <person name="Clum A."/>
            <person name="Culley D."/>
            <person name="Crous P.W."/>
            <person name="Fauchery L."/>
            <person name="Girlanda M."/>
            <person name="Hayes R.D."/>
            <person name="Keri Z."/>
            <person name="LaButti K."/>
            <person name="Lipzen A."/>
            <person name="Lombard V."/>
            <person name="Magnuson J."/>
            <person name="Maillard F."/>
            <person name="Murat C."/>
            <person name="Nolan M."/>
            <person name="Ohm R.A."/>
            <person name="Pangilinan J."/>
            <person name="Pereira M.F."/>
            <person name="Perotto S."/>
            <person name="Peter M."/>
            <person name="Pfister S."/>
            <person name="Riley R."/>
            <person name="Sitrit Y."/>
            <person name="Stielow J.B."/>
            <person name="Szollosi G."/>
            <person name="Zifcakova L."/>
            <person name="Stursova M."/>
            <person name="Spatafora J.W."/>
            <person name="Tedersoo L."/>
            <person name="Vaario L.M."/>
            <person name="Yamada A."/>
            <person name="Yan M."/>
            <person name="Wang P."/>
            <person name="Xu J."/>
            <person name="Bruns T."/>
            <person name="Baldrian P."/>
            <person name="Vilgalys R."/>
            <person name="Dunand C."/>
            <person name="Henrissat B."/>
            <person name="Grigoriev I.V."/>
            <person name="Hibbett D."/>
            <person name="Nagy L.G."/>
            <person name="Martin F.M."/>
        </authorList>
    </citation>
    <scope>NUCLEOTIDE SEQUENCE</scope>
    <source>
        <strain evidence="2">UP504</strain>
    </source>
</reference>
<organism evidence="2 3">
    <name type="scientific">Hydnum rufescens UP504</name>
    <dbReference type="NCBI Taxonomy" id="1448309"/>
    <lineage>
        <taxon>Eukaryota</taxon>
        <taxon>Fungi</taxon>
        <taxon>Dikarya</taxon>
        <taxon>Basidiomycota</taxon>
        <taxon>Agaricomycotina</taxon>
        <taxon>Agaricomycetes</taxon>
        <taxon>Cantharellales</taxon>
        <taxon>Hydnaceae</taxon>
        <taxon>Hydnum</taxon>
    </lineage>
</organism>
<proteinExistence type="predicted"/>
<dbReference type="AlphaFoldDB" id="A0A9P6B720"/>
<gene>
    <name evidence="2" type="ORF">BS47DRAFT_1388765</name>
</gene>
<keyword evidence="3" id="KW-1185">Reference proteome</keyword>
<feature type="compositionally biased region" description="Polar residues" evidence="1">
    <location>
        <begin position="315"/>
        <end position="330"/>
    </location>
</feature>
<dbReference type="Proteomes" id="UP000886523">
    <property type="component" value="Unassembled WGS sequence"/>
</dbReference>
<feature type="region of interest" description="Disordered" evidence="1">
    <location>
        <begin position="559"/>
        <end position="607"/>
    </location>
</feature>
<evidence type="ECO:0000256" key="1">
    <source>
        <dbReference type="SAM" id="MobiDB-lite"/>
    </source>
</evidence>
<dbReference type="OrthoDB" id="3203159at2759"/>
<feature type="compositionally biased region" description="Polar residues" evidence="1">
    <location>
        <begin position="597"/>
        <end position="607"/>
    </location>
</feature>
<protein>
    <submittedName>
        <fullName evidence="2">Uncharacterized protein</fullName>
    </submittedName>
</protein>